<name>A0A944H9P0_DENI1</name>
<keyword evidence="11" id="KW-0436">Ligase</keyword>
<dbReference type="InterPro" id="IPR041525">
    <property type="entry name" value="N/Namide_PRibTrfase"/>
</dbReference>
<dbReference type="InterPro" id="IPR036068">
    <property type="entry name" value="Nicotinate_pribotase-like_C"/>
</dbReference>
<evidence type="ECO:0000259" key="10">
    <source>
        <dbReference type="Pfam" id="PF18127"/>
    </source>
</evidence>
<dbReference type="SUPFAM" id="SSF51690">
    <property type="entry name" value="Nicotinate/Quinolinate PRTase C-terminal domain-like"/>
    <property type="match status" value="1"/>
</dbReference>
<reference evidence="12" key="1">
    <citation type="journal article" date="2022" name="ISME J.">
        <title>Genetic and phylogenetic analysis of dissimilatory iodate-reducing bacteria identifies potential niches across the world's oceans.</title>
        <authorList>
            <person name="Reyes-Umana V."/>
            <person name="Henning Z."/>
            <person name="Lee K."/>
            <person name="Barnum T.P."/>
            <person name="Coates J.D."/>
        </authorList>
    </citation>
    <scope>NUCLEOTIDE SEQUENCE [LARGE SCALE GENOMIC DNA]</scope>
    <source>
        <strain evidence="12">IR12</strain>
    </source>
</reference>
<feature type="domain" description="Nicotinamide phosphoribosyltransferase N-terminal" evidence="10">
    <location>
        <begin position="35"/>
        <end position="107"/>
    </location>
</feature>
<accession>A0A944H9P0</accession>
<evidence type="ECO:0000256" key="1">
    <source>
        <dbReference type="ARBA" id="ARBA00010897"/>
    </source>
</evidence>
<comment type="caution">
    <text evidence="11">The sequence shown here is derived from an EMBL/GenBank/DDBJ whole genome shotgun (WGS) entry which is preliminary data.</text>
</comment>
<dbReference type="NCBIfam" id="NF006629">
    <property type="entry name" value="PRK09198.1"/>
    <property type="match status" value="1"/>
</dbReference>
<sequence>MRMSASSPPTICRASTTNGSLSSKERIMILNINPLSQADFYKTGHIFQYPEGTTEVYSNFTPRSDRLAPVLRDRFDSKVVWFGLQGFIKMFLIEIWNENFFKQPKDVAIGRYKRRLDCALGPGAVDVSHIEALHDLGYLPIEIKSLPEGSRVDIRVPTMTIRNTSDARFFWVTNYLETVISDELWKPSTVATIAYEYRRLLEDFAERTGAPKAFVDWQGHDFSARGMSGFMDSMSAGAGHLLSFYGTDTIAAIDYLEDRYNANAEREIVGGSVPATEHSVMCLGGKESEIGTFRRLITEIYPSGVVSIVSDTWDFWKVITEYARELRPQILARTPNAIGLAKVVFRPDSGDPVRIIGGYNCVEIDRMSDLSSAIEQGAEAIQVNGKYFILDGAGEEPLLREAREAEVKGAVECLWDIFSGTETDKGYRVLNERVGLIYGDSITLQRAEAILNALERKGFASCNVVFGIGSYTYQYITRDSFGWAIKATSGVVNGERIAVQKDPVTDGGAKKSACGLLRIEQEGNRFVLYDNQTEEQERQGELRTVFVDGKLVVDEDLATIRARLGAVV</sequence>
<evidence type="ECO:0000256" key="5">
    <source>
        <dbReference type="ARBA" id="ARBA00035007"/>
    </source>
</evidence>
<dbReference type="PANTHER" id="PTHR43816:SF1">
    <property type="entry name" value="NICOTINAMIDE PHOSPHORIBOSYLTRANSFERASE"/>
    <property type="match status" value="1"/>
</dbReference>
<proteinExistence type="inferred from homology"/>
<evidence type="ECO:0000256" key="6">
    <source>
        <dbReference type="ARBA" id="ARBA00035024"/>
    </source>
</evidence>
<dbReference type="InterPro" id="IPR016471">
    <property type="entry name" value="Nicotinamide_PRibTrfase"/>
</dbReference>
<dbReference type="Pfam" id="PF04095">
    <property type="entry name" value="NAPRTase"/>
    <property type="match status" value="1"/>
</dbReference>
<dbReference type="Proteomes" id="UP000694660">
    <property type="component" value="Unassembled WGS sequence"/>
</dbReference>
<keyword evidence="2" id="KW-0662">Pyridine nucleotide biosynthesis</keyword>
<dbReference type="EC" id="2.4.2.12" evidence="6"/>
<evidence type="ECO:0000256" key="2">
    <source>
        <dbReference type="ARBA" id="ARBA00022642"/>
    </source>
</evidence>
<evidence type="ECO:0000313" key="12">
    <source>
        <dbReference type="Proteomes" id="UP000694660"/>
    </source>
</evidence>
<dbReference type="InterPro" id="IPR013785">
    <property type="entry name" value="Aldolase_TIM"/>
</dbReference>
<evidence type="ECO:0000256" key="4">
    <source>
        <dbReference type="ARBA" id="ARBA00022679"/>
    </source>
</evidence>
<dbReference type="Gene3D" id="3.20.20.70">
    <property type="entry name" value="Aldolase class I"/>
    <property type="match status" value="1"/>
</dbReference>
<evidence type="ECO:0000256" key="8">
    <source>
        <dbReference type="ARBA" id="ARBA00047835"/>
    </source>
</evidence>
<keyword evidence="4" id="KW-0808">Transferase</keyword>
<comment type="similarity">
    <text evidence="1">Belongs to the NAPRTase family.</text>
</comment>
<dbReference type="EMBL" id="JAEKFT010000030">
    <property type="protein sequence ID" value="MBT0963444.1"/>
    <property type="molecule type" value="Genomic_DNA"/>
</dbReference>
<comment type="pathway">
    <text evidence="5">Cofactor biosynthesis; NAD(+) biosynthesis; nicotinamide D-ribonucleotide from 5-phospho-alpha-D-ribose 1-diphosphate and nicotinamide: step 1/1.</text>
</comment>
<dbReference type="Pfam" id="PF18127">
    <property type="entry name" value="NAMPT_N"/>
    <property type="match status" value="1"/>
</dbReference>
<dbReference type="PANTHER" id="PTHR43816">
    <property type="entry name" value="NICOTINAMIDE PHOSPHORIBOSYLTRANSFERASE"/>
    <property type="match status" value="1"/>
</dbReference>
<comment type="catalytic activity">
    <reaction evidence="8">
        <text>beta-nicotinamide D-ribonucleotide + diphosphate = 5-phospho-alpha-D-ribose 1-diphosphate + nicotinamide + H(+)</text>
        <dbReference type="Rhea" id="RHEA:16149"/>
        <dbReference type="ChEBI" id="CHEBI:14649"/>
        <dbReference type="ChEBI" id="CHEBI:15378"/>
        <dbReference type="ChEBI" id="CHEBI:17154"/>
        <dbReference type="ChEBI" id="CHEBI:33019"/>
        <dbReference type="ChEBI" id="CHEBI:58017"/>
        <dbReference type="EC" id="2.4.2.12"/>
    </reaction>
    <physiologicalReaction direction="right-to-left" evidence="8">
        <dbReference type="Rhea" id="RHEA:16151"/>
    </physiologicalReaction>
</comment>
<protein>
    <recommendedName>
        <fullName evidence="7">Nicotinamide phosphoribosyltransferase</fullName>
        <ecNumber evidence="6">2.4.2.12</ecNumber>
    </recommendedName>
</protein>
<dbReference type="RefSeq" id="WP_214363377.1">
    <property type="nucleotide sequence ID" value="NZ_JAEKFT010000030.1"/>
</dbReference>
<dbReference type="AlphaFoldDB" id="A0A944H9P0"/>
<gene>
    <name evidence="11" type="ORF">I8J34_19845</name>
</gene>
<dbReference type="GO" id="GO:0009435">
    <property type="term" value="P:NAD+ biosynthetic process"/>
    <property type="evidence" value="ECO:0007669"/>
    <property type="project" value="InterPro"/>
</dbReference>
<dbReference type="GO" id="GO:0047280">
    <property type="term" value="F:nicotinamide phosphoribosyltransferase activity"/>
    <property type="evidence" value="ECO:0007669"/>
    <property type="project" value="UniProtKB-EC"/>
</dbReference>
<evidence type="ECO:0000256" key="3">
    <source>
        <dbReference type="ARBA" id="ARBA00022676"/>
    </source>
</evidence>
<organism evidence="11 12">
    <name type="scientific">Denitromonas iodatirespirans</name>
    <dbReference type="NCBI Taxonomy" id="2795389"/>
    <lineage>
        <taxon>Bacteria</taxon>
        <taxon>Pseudomonadati</taxon>
        <taxon>Pseudomonadota</taxon>
        <taxon>Betaproteobacteria</taxon>
        <taxon>Rhodocyclales</taxon>
        <taxon>Zoogloeaceae</taxon>
        <taxon>Denitromonas</taxon>
    </lineage>
</organism>
<evidence type="ECO:0000259" key="9">
    <source>
        <dbReference type="Pfam" id="PF04095"/>
    </source>
</evidence>
<feature type="domain" description="Nicotinate/nicotinamide phosphoribosyltransferase" evidence="9">
    <location>
        <begin position="219"/>
        <end position="549"/>
    </location>
</feature>
<evidence type="ECO:0000256" key="7">
    <source>
        <dbReference type="ARBA" id="ARBA00035036"/>
    </source>
</evidence>
<dbReference type="GO" id="GO:0016874">
    <property type="term" value="F:ligase activity"/>
    <property type="evidence" value="ECO:0007669"/>
    <property type="project" value="UniProtKB-KW"/>
</dbReference>
<keyword evidence="12" id="KW-1185">Reference proteome</keyword>
<evidence type="ECO:0000313" key="11">
    <source>
        <dbReference type="EMBL" id="MBT0963444.1"/>
    </source>
</evidence>
<dbReference type="InterPro" id="IPR041529">
    <property type="entry name" value="DUF5598"/>
</dbReference>
<keyword evidence="3 11" id="KW-0328">Glycosyltransferase</keyword>